<dbReference type="Proteomes" id="UP001595758">
    <property type="component" value="Unassembled WGS sequence"/>
</dbReference>
<organism evidence="2 3">
    <name type="scientific">Legionella dresdenensis</name>
    <dbReference type="NCBI Taxonomy" id="450200"/>
    <lineage>
        <taxon>Bacteria</taxon>
        <taxon>Pseudomonadati</taxon>
        <taxon>Pseudomonadota</taxon>
        <taxon>Gammaproteobacteria</taxon>
        <taxon>Legionellales</taxon>
        <taxon>Legionellaceae</taxon>
        <taxon>Legionella</taxon>
    </lineage>
</organism>
<dbReference type="PANTHER" id="PTHR34145:SF28">
    <property type="entry name" value="F-BOX DOMAIN-CONTAINING PROTEIN"/>
    <property type="match status" value="1"/>
</dbReference>
<feature type="compositionally biased region" description="Polar residues" evidence="1">
    <location>
        <begin position="969"/>
        <end position="996"/>
    </location>
</feature>
<keyword evidence="3" id="KW-1185">Reference proteome</keyword>
<accession>A0ABV8CH99</accession>
<evidence type="ECO:0000313" key="3">
    <source>
        <dbReference type="Proteomes" id="UP001595758"/>
    </source>
</evidence>
<name>A0ABV8CH99_9GAMM</name>
<dbReference type="SUPFAM" id="SSF52540">
    <property type="entry name" value="P-loop containing nucleoside triphosphate hydrolases"/>
    <property type="match status" value="2"/>
</dbReference>
<proteinExistence type="predicted"/>
<dbReference type="RefSeq" id="WP_382343491.1">
    <property type="nucleotide sequence ID" value="NZ_JBHSAB010000023.1"/>
</dbReference>
<comment type="caution">
    <text evidence="2">The sequence shown here is derived from an EMBL/GenBank/DDBJ whole genome shotgun (WGS) entry which is preliminary data.</text>
</comment>
<evidence type="ECO:0008006" key="4">
    <source>
        <dbReference type="Google" id="ProtNLM"/>
    </source>
</evidence>
<reference evidence="3" key="1">
    <citation type="journal article" date="2019" name="Int. J. Syst. Evol. Microbiol.">
        <title>The Global Catalogue of Microorganisms (GCM) 10K type strain sequencing project: providing services to taxonomists for standard genome sequencing and annotation.</title>
        <authorList>
            <consortium name="The Broad Institute Genomics Platform"/>
            <consortium name="The Broad Institute Genome Sequencing Center for Infectious Disease"/>
            <person name="Wu L."/>
            <person name="Ma J."/>
        </authorList>
    </citation>
    <scope>NUCLEOTIDE SEQUENCE [LARGE SCALE GENOMIC DNA]</scope>
    <source>
        <strain evidence="3">CCUG 59858</strain>
    </source>
</reference>
<dbReference type="SUPFAM" id="SSF52047">
    <property type="entry name" value="RNI-like"/>
    <property type="match status" value="1"/>
</dbReference>
<feature type="region of interest" description="Disordered" evidence="1">
    <location>
        <begin position="961"/>
        <end position="996"/>
    </location>
</feature>
<sequence length="2232" mass="250374">MTDLTRLYLKEKTSKLKYSATPKGSIDIDRLLRGLSYWRTNSPATKLKPKALVLADWRAGSWSEDKIEKTKHLVKILLEKQFPIYIWQGSHLLKITTDNIDLLDDKRIRKNITPDQNKDIIKKTAADYKLGHDQVHIINDYWLDYLLEEQDDPAKHNLDVQDVLNHNPPKEYSRFKTDLSKNLAAVLPASIPPVTTIIHSQFSDNANDLIKQLNGLLPQAECLTQIKSLELNQTSLIILLQTGTLVYHGSTFTLEQLADIEQLKLSLLDSEAMPDLTQLLLKTPKLKTLIFNIQIDDFNLTERTILPCLENIIFKNGGTINDNFIDNLVAPNAQSLKKFKAPDCEVKTNGNTILSLPNMEELNFQSSVINRAQIQTFLTDCPKLKKINLLHCAQLKSEQEILEATAFTQANLSANNLNLVPLLRGPNVLATTGILTTAEGEFFLPDIQAYKWLSTNIPLIESLTERPAINRLSFKDCLIPAMSLQLLLRAAPNIKRLDISRCRGLAEAELTDFSLNKLEELQITNTPIAPDLLRKILSQASNLCVLSLEKIEAPDLNFNSLNLQKLEQLTISETNLSIQNLQNILIGTTRLKRLDLNKVALASEMLNNLDLGNLEELTLHGCDINDEALLTILAKAPKLYKIEIMSCPGISAELSAKIEKQGYSYDNIDYLVNKFKDWMPKVYSSSETSPILENNQHKLDADTKPDPNKTFKVERIFHTLDGSPAPSVNHDRRAVFNAYSLNPDPCVVKDAFNLFNRGGLDLIERPMAACQEDVFFFGKSLPKVKYGQRFYGKQVLNLTHEWQAIGSRSANEVMTHYHVDPGPVEIAYSQRDNLYYIRTKGKPVETVLDFLIEVPNTNIAVPNAVKTLAKKIRKYHEKELKLPSHSLTGKQYLDAIEQQTAGACRHRALAFCHLLNKQYPEIQTRIVDNDCHTYVETLHNGHWVAHDLGGYPAKLEIQDNLKHKPPPARQSTPDNPIQAANDSPESAPSTAKTGSQARQWLERYFKTWETETIPLTEPVPFCQTLLTNEYKKRLVRCDSSEQVSTLGLALQAQCSARSRPVYYVNSPEDLACSAPFVKQLGDKGVVTKGPGGPLFDFLQANQDAANPPVLIVNYDNFAADDLVRFNSLLDDKRYADGTPLPKGALVIGLQNSNNPDCYEGDDFYSRFEQRIKCTVSSERFKTAYPALHISHENPDYNKSIQLFGAPDWKERLLGNWIIKGQDLIYRPGSLAEAIQSGKPIIIENGPWDDPEFVNFWQQAKVLGEIRHGNQAIKLPANFSIIATEGYDWAPLINHVQWREGLSNNAIPLNPGSFHNFLQQYDCDNAQLTLHTISGIIEASANKTIAVNLTRTLSEQHWAMLLTECRKHKVELVVHCAPGVILPPELNAPAMNPPLYEANADRIKVIESSDIDTSVANLLSADSDTVVIDISECAPHELIEHIVNLPDKEKLTFQFRKELRALPQALAANKKVILKGRFSEELADALAPWLLNAGTDQITLVTDKANYFNYLPVTSQTITADDKLAVLQKEYTDNEIAQLDNEIALLDSDYYDKEGLCRLKARLNYLRIHREQNSDKAWQGMMDLPVYTKLPDFDLTNSAAVTAEFNANRLKAVNQVLSSSPYALLTGLTAVGKTTFIKKVLKPSGVKVHYGENSLLAWANDQSDKVKVLFIDEANIGSNHWSAFEGLFNNPPTILIDGVLHPLTDKHKVIFAGNPLSYGGERIMPELFERHGNAIVFDPLPPEAIYEDSLKPVFANTSCAEKAEAIAHDILAVYRFLVECSTTEILISPRELQMMALLTASYHTKHPDSDPVVAAQHYAYQIGLACTPAHKKNEFEAKFKPEIPFVHAPAETNPEIKTKFIITSSRQPLCQQLDDLLNLYDFRRRGTNREQKFGGLGGIIIEGMPGVGKTELVINRLLTHGFKEAHITDTVVPEKAFYRMPVSMSPVEMEKLFLRAYQTGAVVIPDEINSAPMMERLRNDLLTGRLPNGKKLEQAGGLMIGTQNPITLAGRKATVTALARRIMSADLLPHPREEMLAIIKEKGVPDGLAHDMVNVFEQQAAYARKHNKQPAPTFRHLTRLAKNIVKGKIKAEEILGKSVENQVASPPSEPVSTSFSQQDKLIDLLTRICSNNKYWREHTRVGAKPAGVKQIQILLNKEESSRFQLISALAAEKYSAHFQFFHAVFRGRDAKTNELYRIIRQLKSNDSTTIAKVIDDLEAFQQQQTVASTKPLP</sequence>
<dbReference type="InterPro" id="IPR053772">
    <property type="entry name" value="At1g61320/At1g61330-like"/>
</dbReference>
<gene>
    <name evidence="2" type="ORF">ACFORL_09755</name>
</gene>
<protein>
    <recommendedName>
        <fullName evidence="4">AAA domain (Dynein-related subfamily)</fullName>
    </recommendedName>
</protein>
<dbReference type="Gene3D" id="3.40.50.300">
    <property type="entry name" value="P-loop containing nucleotide triphosphate hydrolases"/>
    <property type="match status" value="1"/>
</dbReference>
<dbReference type="InterPro" id="IPR032675">
    <property type="entry name" value="LRR_dom_sf"/>
</dbReference>
<dbReference type="Gene3D" id="3.80.10.10">
    <property type="entry name" value="Ribonuclease Inhibitor"/>
    <property type="match status" value="2"/>
</dbReference>
<dbReference type="EMBL" id="JBHSAB010000023">
    <property type="protein sequence ID" value="MFC3909354.1"/>
    <property type="molecule type" value="Genomic_DNA"/>
</dbReference>
<dbReference type="PANTHER" id="PTHR34145">
    <property type="entry name" value="OS02G0105600 PROTEIN"/>
    <property type="match status" value="1"/>
</dbReference>
<dbReference type="InterPro" id="IPR027417">
    <property type="entry name" value="P-loop_NTPase"/>
</dbReference>
<evidence type="ECO:0000313" key="2">
    <source>
        <dbReference type="EMBL" id="MFC3909354.1"/>
    </source>
</evidence>
<evidence type="ECO:0000256" key="1">
    <source>
        <dbReference type="SAM" id="MobiDB-lite"/>
    </source>
</evidence>